<comment type="caution">
    <text evidence="2">The sequence shown here is derived from an EMBL/GenBank/DDBJ whole genome shotgun (WGS) entry which is preliminary data.</text>
</comment>
<dbReference type="InterPro" id="IPR050177">
    <property type="entry name" value="Lipid_A_modif_metabolic_enz"/>
</dbReference>
<proteinExistence type="predicted"/>
<dbReference type="SUPFAM" id="SSF51735">
    <property type="entry name" value="NAD(P)-binding Rossmann-fold domains"/>
    <property type="match status" value="1"/>
</dbReference>
<protein>
    <submittedName>
        <fullName evidence="2">Nucleoside-diphosphate-sugar epimerase</fullName>
    </submittedName>
</protein>
<dbReference type="EMBL" id="SMAR01000019">
    <property type="protein sequence ID" value="TCT37299.1"/>
    <property type="molecule type" value="Genomic_DNA"/>
</dbReference>
<keyword evidence="3" id="KW-1185">Reference proteome</keyword>
<dbReference type="PANTHER" id="PTHR43245">
    <property type="entry name" value="BIFUNCTIONAL POLYMYXIN RESISTANCE PROTEIN ARNA"/>
    <property type="match status" value="1"/>
</dbReference>
<dbReference type="Gene3D" id="3.40.50.720">
    <property type="entry name" value="NAD(P)-binding Rossmann-like Domain"/>
    <property type="match status" value="1"/>
</dbReference>
<organism evidence="2 3">
    <name type="scientific">Martelella mediterranea</name>
    <dbReference type="NCBI Taxonomy" id="293089"/>
    <lineage>
        <taxon>Bacteria</taxon>
        <taxon>Pseudomonadati</taxon>
        <taxon>Pseudomonadota</taxon>
        <taxon>Alphaproteobacteria</taxon>
        <taxon>Hyphomicrobiales</taxon>
        <taxon>Aurantimonadaceae</taxon>
        <taxon>Martelella</taxon>
    </lineage>
</organism>
<feature type="domain" description="NAD-dependent epimerase/dehydratase" evidence="1">
    <location>
        <begin position="4"/>
        <end position="230"/>
    </location>
</feature>
<name>A0A4R3NWY7_9HYPH</name>
<gene>
    <name evidence="2" type="ORF">EDC90_101936</name>
</gene>
<reference evidence="2 3" key="1">
    <citation type="submission" date="2019-03" db="EMBL/GenBank/DDBJ databases">
        <title>Freshwater and sediment microbial communities from various areas in North America, analyzing microbe dynamics in response to fracking.</title>
        <authorList>
            <person name="Lamendella R."/>
        </authorList>
    </citation>
    <scope>NUCLEOTIDE SEQUENCE [LARGE SCALE GENOMIC DNA]</scope>
    <source>
        <strain evidence="2 3">175.2</strain>
    </source>
</reference>
<dbReference type="Proteomes" id="UP000295097">
    <property type="component" value="Unassembled WGS sequence"/>
</dbReference>
<dbReference type="OrthoDB" id="7941246at2"/>
<sequence length="300" mass="32330">MKHVLVSGGTGLVGRYIVEECLAAGFSVTVAGRTRPAEDLFYSKVGFRPLTLDPDRDQTAIFDGIDIFVHAAFQHVSGRYRGGEGDDPEGFIRQNRDGTIALFRAARRAGINRAVFLSSRAVYDGYPAGTELSESMTPEPESLYGKVKWEAEQAIAELAAPGFVPTSLRATGVYGDLSPNKWHDLFERYMKGEPVAARAGSEVHGRDLARAALTVAAAPVYKVSGKAFNVSDIVTDTRAILSPLKSAIAGSRPLPERGDHEGVSVMTTAKLNALGWRTGGIPLFDATLEALISDFLDRRS</sequence>
<dbReference type="AlphaFoldDB" id="A0A4R3NWY7"/>
<dbReference type="InterPro" id="IPR036291">
    <property type="entry name" value="NAD(P)-bd_dom_sf"/>
</dbReference>
<evidence type="ECO:0000313" key="3">
    <source>
        <dbReference type="Proteomes" id="UP000295097"/>
    </source>
</evidence>
<evidence type="ECO:0000259" key="1">
    <source>
        <dbReference type="Pfam" id="PF01370"/>
    </source>
</evidence>
<accession>A0A4R3NWY7</accession>
<dbReference type="InterPro" id="IPR001509">
    <property type="entry name" value="Epimerase_deHydtase"/>
</dbReference>
<dbReference type="Pfam" id="PF01370">
    <property type="entry name" value="Epimerase"/>
    <property type="match status" value="1"/>
</dbReference>
<evidence type="ECO:0000313" key="2">
    <source>
        <dbReference type="EMBL" id="TCT37299.1"/>
    </source>
</evidence>